<evidence type="ECO:0000256" key="6">
    <source>
        <dbReference type="ARBA" id="ARBA00022490"/>
    </source>
</evidence>
<evidence type="ECO:0000256" key="7">
    <source>
        <dbReference type="ARBA" id="ARBA00022787"/>
    </source>
</evidence>
<protein>
    <recommendedName>
        <fullName evidence="5">Mitochondria-eating protein</fullName>
    </recommendedName>
    <alternativeName>
        <fullName evidence="12">Spermatogenesis-associated protein 18</fullName>
    </alternativeName>
</protein>
<proteinExistence type="inferred from homology"/>
<evidence type="ECO:0000259" key="14">
    <source>
        <dbReference type="Pfam" id="PF16026"/>
    </source>
</evidence>
<feature type="coiled-coil region" evidence="13">
    <location>
        <begin position="59"/>
        <end position="142"/>
    </location>
</feature>
<evidence type="ECO:0000256" key="10">
    <source>
        <dbReference type="ARBA" id="ARBA00023128"/>
    </source>
</evidence>
<evidence type="ECO:0000313" key="16">
    <source>
        <dbReference type="Proteomes" id="UP000507470"/>
    </source>
</evidence>
<evidence type="ECO:0000256" key="5">
    <source>
        <dbReference type="ARBA" id="ARBA00019863"/>
    </source>
</evidence>
<keyword evidence="6" id="KW-0963">Cytoplasm</keyword>
<evidence type="ECO:0000256" key="8">
    <source>
        <dbReference type="ARBA" id="ARBA00023054"/>
    </source>
</evidence>
<sequence>MLTSLNPSGESIIQMGSSIFPGVKVSLPTDGSSISDVVDFVLDHICKLNGSLAFMQNFLQSEKDKLEDLTNTQMETNRTNKQLIHFIEEQKKNVLMLKDEIKSRKEQLQKQEDLNYDVNQQFKELQERTRRYQMQNNQTEERYQLVCKKMDDLKLRIQNDYHQLNQKDKIFNWCRTIGTVNVIIWTLLSSVAGEKLTKGNPAITDLGDPNRPMKIGEKYGELYDNEWTDAMENIKTVKNYYHGLNDSEIEEIIIHHLHRLLKCCYKDCLARADHQILSLGEAFAETMYMSITTDEEIVNLPVCKEASAFRKERSKEFAICLYQNQSLCKNTIDDWNYKYKNGNVMQLLMTSTFYEKCIHLCWSMVIQDPVMYLDEDLTPKTPFDKNTYKEFVRSGDRVAYVVWPALYLYKEGPLLYKGVVQAYWKKSE</sequence>
<evidence type="ECO:0000256" key="12">
    <source>
        <dbReference type="ARBA" id="ARBA00032687"/>
    </source>
</evidence>
<dbReference type="AlphaFoldDB" id="A0A6J8CBG6"/>
<keyword evidence="11" id="KW-0472">Membrane</keyword>
<evidence type="ECO:0000256" key="3">
    <source>
        <dbReference type="ARBA" id="ARBA00004496"/>
    </source>
</evidence>
<feature type="domain" description="Mitochondria-eating protein C-terminal" evidence="14">
    <location>
        <begin position="212"/>
        <end position="421"/>
    </location>
</feature>
<dbReference type="EMBL" id="CACVKT020004971">
    <property type="protein sequence ID" value="CAC5392360.1"/>
    <property type="molecule type" value="Genomic_DNA"/>
</dbReference>
<dbReference type="GO" id="GO:0008289">
    <property type="term" value="F:lipid binding"/>
    <property type="evidence" value="ECO:0007669"/>
    <property type="project" value="UniProtKB-KW"/>
</dbReference>
<evidence type="ECO:0000256" key="13">
    <source>
        <dbReference type="SAM" id="Coils"/>
    </source>
</evidence>
<evidence type="ECO:0000313" key="15">
    <source>
        <dbReference type="EMBL" id="CAC5392360.1"/>
    </source>
</evidence>
<evidence type="ECO:0000256" key="4">
    <source>
        <dbReference type="ARBA" id="ARBA00008233"/>
    </source>
</evidence>
<comment type="similarity">
    <text evidence="4">Belongs to the MIEAP family.</text>
</comment>
<keyword evidence="9" id="KW-0446">Lipid-binding</keyword>
<keyword evidence="10" id="KW-0496">Mitochondrion</keyword>
<dbReference type="GO" id="GO:0035695">
    <property type="term" value="P:mitophagy by internal vacuole formation"/>
    <property type="evidence" value="ECO:0007669"/>
    <property type="project" value="TreeGrafter"/>
</dbReference>
<keyword evidence="16" id="KW-1185">Reference proteome</keyword>
<gene>
    <name evidence="15" type="ORF">MCOR_27301</name>
</gene>
<accession>A0A6J8CBG6</accession>
<dbReference type="InterPro" id="IPR026169">
    <property type="entry name" value="MIEAP"/>
</dbReference>
<dbReference type="Pfam" id="PF16026">
    <property type="entry name" value="MIEAP"/>
    <property type="match status" value="1"/>
</dbReference>
<reference evidence="15 16" key="1">
    <citation type="submission" date="2020-06" db="EMBL/GenBank/DDBJ databases">
        <authorList>
            <person name="Li R."/>
            <person name="Bekaert M."/>
        </authorList>
    </citation>
    <scope>NUCLEOTIDE SEQUENCE [LARGE SCALE GENOMIC DNA]</scope>
    <source>
        <strain evidence="16">wild</strain>
    </source>
</reference>
<evidence type="ECO:0000256" key="11">
    <source>
        <dbReference type="ARBA" id="ARBA00023136"/>
    </source>
</evidence>
<dbReference type="GO" id="GO:0005759">
    <property type="term" value="C:mitochondrial matrix"/>
    <property type="evidence" value="ECO:0007669"/>
    <property type="project" value="UniProtKB-SubCell"/>
</dbReference>
<evidence type="ECO:0000256" key="1">
    <source>
        <dbReference type="ARBA" id="ARBA00004294"/>
    </source>
</evidence>
<dbReference type="GO" id="GO:0035694">
    <property type="term" value="P:mitochondrial protein catabolic process"/>
    <property type="evidence" value="ECO:0007669"/>
    <property type="project" value="InterPro"/>
</dbReference>
<name>A0A6J8CBG6_MYTCO</name>
<evidence type="ECO:0000256" key="2">
    <source>
        <dbReference type="ARBA" id="ARBA00004305"/>
    </source>
</evidence>
<keyword evidence="7" id="KW-1000">Mitochondrion outer membrane</keyword>
<dbReference type="Proteomes" id="UP000507470">
    <property type="component" value="Unassembled WGS sequence"/>
</dbReference>
<organism evidence="15 16">
    <name type="scientific">Mytilus coruscus</name>
    <name type="common">Sea mussel</name>
    <dbReference type="NCBI Taxonomy" id="42192"/>
    <lineage>
        <taxon>Eukaryota</taxon>
        <taxon>Metazoa</taxon>
        <taxon>Spiralia</taxon>
        <taxon>Lophotrochozoa</taxon>
        <taxon>Mollusca</taxon>
        <taxon>Bivalvia</taxon>
        <taxon>Autobranchia</taxon>
        <taxon>Pteriomorphia</taxon>
        <taxon>Mytilida</taxon>
        <taxon>Mytiloidea</taxon>
        <taxon>Mytilidae</taxon>
        <taxon>Mytilinae</taxon>
        <taxon>Mytilus</taxon>
    </lineage>
</organism>
<dbReference type="PANTHER" id="PTHR21771">
    <property type="entry name" value="MITOCHONDRIA-EATING PROTEIN-RELATED"/>
    <property type="match status" value="1"/>
</dbReference>
<evidence type="ECO:0000256" key="9">
    <source>
        <dbReference type="ARBA" id="ARBA00023121"/>
    </source>
</evidence>
<dbReference type="GO" id="GO:0005741">
    <property type="term" value="C:mitochondrial outer membrane"/>
    <property type="evidence" value="ECO:0007669"/>
    <property type="project" value="UniProtKB-SubCell"/>
</dbReference>
<comment type="subcellular location">
    <subcellularLocation>
        <location evidence="3">Cytoplasm</location>
    </subcellularLocation>
    <subcellularLocation>
        <location evidence="2">Mitochondrion matrix</location>
    </subcellularLocation>
    <subcellularLocation>
        <location evidence="1">Mitochondrion outer membrane</location>
    </subcellularLocation>
</comment>
<dbReference type="InterPro" id="IPR031981">
    <property type="entry name" value="MIEAP_C"/>
</dbReference>
<keyword evidence="8 13" id="KW-0175">Coiled coil</keyword>